<reference evidence="4" key="2">
    <citation type="submission" date="2022-06" db="EMBL/GenBank/DDBJ databases">
        <title>Draft genome sequence of Burkholderia glumae strain GR20004 isolated from rice panicle showing bacterial panicle blight.</title>
        <authorList>
            <person name="Choi S.Y."/>
            <person name="Lee Y.H."/>
        </authorList>
    </citation>
    <scope>NUCLEOTIDE SEQUENCE</scope>
    <source>
        <strain evidence="4">GR20004</strain>
    </source>
</reference>
<proteinExistence type="predicted"/>
<dbReference type="Pfam" id="PF18945">
    <property type="entry name" value="VipB_2"/>
    <property type="match status" value="1"/>
</dbReference>
<dbReference type="Pfam" id="PF05943">
    <property type="entry name" value="VipB"/>
    <property type="match status" value="1"/>
</dbReference>
<protein>
    <submittedName>
        <fullName evidence="3">Type VI secretion system contractile sheath large subunit</fullName>
    </submittedName>
</protein>
<evidence type="ECO:0000259" key="1">
    <source>
        <dbReference type="Pfam" id="PF05943"/>
    </source>
</evidence>
<keyword evidence="6" id="KW-1185">Reference proteome</keyword>
<dbReference type="RefSeq" id="WP_012733561.1">
    <property type="nucleotide sequence ID" value="NZ_CP021075.1"/>
</dbReference>
<dbReference type="InterPro" id="IPR044031">
    <property type="entry name" value="TssC1_N"/>
</dbReference>
<dbReference type="NCBIfam" id="TIGR03358">
    <property type="entry name" value="VI_chp_5"/>
    <property type="match status" value="1"/>
</dbReference>
<dbReference type="InterPro" id="IPR010269">
    <property type="entry name" value="T6SS_TssC-like"/>
</dbReference>
<dbReference type="NCBIfam" id="TIGR03355">
    <property type="entry name" value="VI_chp_2"/>
    <property type="match status" value="1"/>
</dbReference>
<dbReference type="Proteomes" id="UP000594892">
    <property type="component" value="Chromosome 1"/>
</dbReference>
<feature type="domain" description="TssC1 N-terminal" evidence="1">
    <location>
        <begin position="279"/>
        <end position="603"/>
    </location>
</feature>
<evidence type="ECO:0000313" key="4">
    <source>
        <dbReference type="EMBL" id="USS43598.1"/>
    </source>
</evidence>
<dbReference type="AlphaFoldDB" id="A0AAQ0BQV9"/>
<dbReference type="PANTHER" id="PTHR35565:SF3">
    <property type="entry name" value="TYPE VI SECRETION SYSTEM SHEATH PROTEIN TSSC1"/>
    <property type="match status" value="1"/>
</dbReference>
<sequence>MSESVQKKLLRIRPPRVRITYDVETGGAIEKTELPFIVGILADLKGEREDAEHYPSLKERSMIEIDRDNFDDVMKKIQPRATFTQLKQDDAALKALLVQDGDNALIFPNMEAFEPLKVIKALPSLNDIYVNRGKIRDLQARAETSDPVSKVLDAMIQGAVLGQAAVAAQPAVPDQPEVPAVPAVPADGDKPAVEAVPGKPAVKGTPAVAAKDAVPALQDSAVETALAALADLRKKDVAVPDDLNVTKFAEQFKLFYVASNDDVAKITEARKRGAIAVIDALIAEIDKQLSDAVSSIMHCDSFKTMEATWRGLNYLVMNTETSTTLKLRVFDAQKEELRSDMVKAVEFDQSALFKMIYEAEYGTYGGKPYSLLVGDYAIAKTPQDIEFVTKMAEVAAAAHAPFLAQASTDLFSLANFGELDKPRDLKKIFEGEEYEAWREFRDLEDARYVTLALPRALLRLPYGMPTKRSTTPCDGINFDERIGASGKDDTLYGKDASEPLSYAKPAPDHLLWGNPAYLLAQRITNAFAHYSWTAAIRGEEGGGLVENLPLYTYTSDNGSTELLCPTEISITDRREKELNDLGFISLCHCKGTGKAAFFGGQTTNQPKKYFSDAANANARISALLPYMLAASRFAHYIKVIMRQKIGSFQTRGNVEDYLNSWISNYVLLDDNASQDAKAAYPLREAKVQVSEVPGEPGSYRAVVFLKPHFQLEELTTSIRLVANLPK</sequence>
<feature type="domain" description="TssC1 C-terminal" evidence="2">
    <location>
        <begin position="614"/>
        <end position="724"/>
    </location>
</feature>
<dbReference type="Pfam" id="PF05591">
    <property type="entry name" value="T6SS_VipA"/>
    <property type="match status" value="1"/>
</dbReference>
<evidence type="ECO:0000313" key="3">
    <source>
        <dbReference type="EMBL" id="QPQ90383.1"/>
    </source>
</evidence>
<evidence type="ECO:0000259" key="2">
    <source>
        <dbReference type="Pfam" id="PF18945"/>
    </source>
</evidence>
<dbReference type="InterPro" id="IPR008312">
    <property type="entry name" value="T6SS_TssB1"/>
</dbReference>
<dbReference type="GeneID" id="45695142"/>
<organism evidence="3 5">
    <name type="scientific">Burkholderia glumae</name>
    <name type="common">Pseudomonas glumae</name>
    <dbReference type="NCBI Taxonomy" id="337"/>
    <lineage>
        <taxon>Bacteria</taxon>
        <taxon>Pseudomonadati</taxon>
        <taxon>Pseudomonadota</taxon>
        <taxon>Betaproteobacteria</taxon>
        <taxon>Burkholderiales</taxon>
        <taxon>Burkholderiaceae</taxon>
        <taxon>Burkholderia</taxon>
    </lineage>
</organism>
<name>A0AAQ0BQV9_BURGL</name>
<gene>
    <name evidence="3" type="primary">tssC</name>
    <name evidence="3" type="ORF">I6H06_00985</name>
    <name evidence="4" type="ORF">NFI99_03825</name>
</gene>
<dbReference type="InterPro" id="IPR044032">
    <property type="entry name" value="TssC1_C"/>
</dbReference>
<reference evidence="3 5" key="1">
    <citation type="submission" date="2020-12" db="EMBL/GenBank/DDBJ databases">
        <title>FDA dAtabase for Regulatory Grade micrObial Sequences (FDA-ARGOS): Supporting development and validation of Infectious Disease Dx tests.</title>
        <authorList>
            <person name="Minogue T."/>
            <person name="Wolcott M."/>
            <person name="Wasieloski L."/>
            <person name="Aguilar W."/>
            <person name="Moore D."/>
            <person name="Jaissle J."/>
            <person name="Tallon L."/>
            <person name="Sadzewicz L."/>
            <person name="Zhao X."/>
            <person name="Boylan J."/>
            <person name="Ott S."/>
            <person name="Bowen H."/>
            <person name="Vavikolanu K."/>
            <person name="Mehta A."/>
            <person name="Aluvathingal J."/>
            <person name="Nadendla S."/>
            <person name="Yan Y."/>
            <person name="Sichtig H."/>
        </authorList>
    </citation>
    <scope>NUCLEOTIDE SEQUENCE [LARGE SCALE GENOMIC DNA]</scope>
    <source>
        <strain evidence="3 5">FDAARGOS_949</strain>
    </source>
</reference>
<dbReference type="Proteomes" id="UP001056386">
    <property type="component" value="Chromosome 2"/>
</dbReference>
<accession>A0AAQ0BQV9</accession>
<dbReference type="EMBL" id="CP099583">
    <property type="protein sequence ID" value="USS43598.1"/>
    <property type="molecule type" value="Genomic_DNA"/>
</dbReference>
<dbReference type="PANTHER" id="PTHR35565">
    <property type="entry name" value="CYTOPLASMIC PROTEIN-RELATED"/>
    <property type="match status" value="1"/>
</dbReference>
<evidence type="ECO:0000313" key="5">
    <source>
        <dbReference type="Proteomes" id="UP000594892"/>
    </source>
</evidence>
<evidence type="ECO:0000313" key="6">
    <source>
        <dbReference type="Proteomes" id="UP001056386"/>
    </source>
</evidence>
<dbReference type="EMBL" id="CP065600">
    <property type="protein sequence ID" value="QPQ90383.1"/>
    <property type="molecule type" value="Genomic_DNA"/>
</dbReference>